<dbReference type="SUPFAM" id="SSF81296">
    <property type="entry name" value="E set domains"/>
    <property type="match status" value="1"/>
</dbReference>
<proteinExistence type="predicted"/>
<feature type="compositionally biased region" description="Basic and acidic residues" evidence="1">
    <location>
        <begin position="241"/>
        <end position="252"/>
    </location>
</feature>
<dbReference type="CDD" id="cd02859">
    <property type="entry name" value="E_set_AMPKbeta_like_N"/>
    <property type="match status" value="1"/>
</dbReference>
<protein>
    <submittedName>
        <fullName evidence="3">Unnamed protein product</fullName>
    </submittedName>
</protein>
<dbReference type="InterPro" id="IPR032640">
    <property type="entry name" value="AMPK1_CBM"/>
</dbReference>
<dbReference type="OrthoDB" id="5873279at2759"/>
<evidence type="ECO:0000256" key="1">
    <source>
        <dbReference type="SAM" id="MobiDB-lite"/>
    </source>
</evidence>
<evidence type="ECO:0000313" key="3">
    <source>
        <dbReference type="EMBL" id="GMG31919.1"/>
    </source>
</evidence>
<dbReference type="InterPro" id="IPR014756">
    <property type="entry name" value="Ig_E-set"/>
</dbReference>
<comment type="caution">
    <text evidence="3">The sequence shown here is derived from an EMBL/GenBank/DDBJ whole genome shotgun (WGS) entry which is preliminary data.</text>
</comment>
<dbReference type="Pfam" id="PF16561">
    <property type="entry name" value="AMPK1_CBM"/>
    <property type="match status" value="1"/>
</dbReference>
<feature type="domain" description="AMP-activated protein kinase glycogen-binding" evidence="2">
    <location>
        <begin position="12"/>
        <end position="90"/>
    </location>
</feature>
<organism evidence="3 4">
    <name type="scientific">Ambrosiozyma monospora</name>
    <name type="common">Yeast</name>
    <name type="synonym">Endomycopsis monosporus</name>
    <dbReference type="NCBI Taxonomy" id="43982"/>
    <lineage>
        <taxon>Eukaryota</taxon>
        <taxon>Fungi</taxon>
        <taxon>Dikarya</taxon>
        <taxon>Ascomycota</taxon>
        <taxon>Saccharomycotina</taxon>
        <taxon>Pichiomycetes</taxon>
        <taxon>Pichiales</taxon>
        <taxon>Pichiaceae</taxon>
        <taxon>Ambrosiozyma</taxon>
    </lineage>
</organism>
<evidence type="ECO:0000259" key="2">
    <source>
        <dbReference type="Pfam" id="PF16561"/>
    </source>
</evidence>
<dbReference type="InterPro" id="IPR013783">
    <property type="entry name" value="Ig-like_fold"/>
</dbReference>
<accession>A0A9W6YWT3</accession>
<dbReference type="AlphaFoldDB" id="A0A9W6YWT3"/>
<feature type="compositionally biased region" description="Polar residues" evidence="1">
    <location>
        <begin position="133"/>
        <end position="145"/>
    </location>
</feature>
<feature type="compositionally biased region" description="Basic and acidic residues" evidence="1">
    <location>
        <begin position="166"/>
        <end position="179"/>
    </location>
</feature>
<feature type="region of interest" description="Disordered" evidence="1">
    <location>
        <begin position="90"/>
        <end position="192"/>
    </location>
</feature>
<dbReference type="EMBL" id="BSXU01001874">
    <property type="protein sequence ID" value="GMG31919.1"/>
    <property type="molecule type" value="Genomic_DNA"/>
</dbReference>
<name>A0A9W6YWT3_AMBMO</name>
<feature type="compositionally biased region" description="Polar residues" evidence="1">
    <location>
        <begin position="92"/>
        <end position="108"/>
    </location>
</feature>
<gene>
    <name evidence="3" type="ORF">Amon01_000406500</name>
</gene>
<feature type="compositionally biased region" description="Polar residues" evidence="1">
    <location>
        <begin position="115"/>
        <end position="125"/>
    </location>
</feature>
<dbReference type="Gene3D" id="2.60.40.10">
    <property type="entry name" value="Immunoglobulins"/>
    <property type="match status" value="1"/>
</dbReference>
<keyword evidence="4" id="KW-1185">Reference proteome</keyword>
<sequence length="260" mass="28449">MKFTFPDQSHEFQSIAIAGSFNEWSPNSNKLHYNVNSNQWEIQLDSQFSSNEKILFKFIVNGDKWTCSSDYEIESDDHGNSNNRVIVKSAEDTPSNSKNNSTSVPSNDPTDHDVSSNTTTTSSQAKDIEIKSASVTVAPTASKNSQIDKEVSAPHLGTESHVNTPMEKKQVTDDKEDKSIQPSPIVPPTPANTTVIDSSHDNVIDAFPALVEQELKESLSSTSSLSTSEETPEGSVTNLRDLSEQQKDHATEVETFVAGN</sequence>
<evidence type="ECO:0000313" key="4">
    <source>
        <dbReference type="Proteomes" id="UP001165063"/>
    </source>
</evidence>
<dbReference type="Proteomes" id="UP001165063">
    <property type="component" value="Unassembled WGS sequence"/>
</dbReference>
<feature type="compositionally biased region" description="Low complexity" evidence="1">
    <location>
        <begin position="218"/>
        <end position="235"/>
    </location>
</feature>
<reference evidence="3" key="1">
    <citation type="submission" date="2023-04" db="EMBL/GenBank/DDBJ databases">
        <title>Ambrosiozyma monospora NBRC 1965.</title>
        <authorList>
            <person name="Ichikawa N."/>
            <person name="Sato H."/>
            <person name="Tonouchi N."/>
        </authorList>
    </citation>
    <scope>NUCLEOTIDE SEQUENCE</scope>
    <source>
        <strain evidence="3">NBRC 1965</strain>
    </source>
</reference>
<feature type="region of interest" description="Disordered" evidence="1">
    <location>
        <begin position="215"/>
        <end position="260"/>
    </location>
</feature>